<name>A0A1Z3HTS6_9CYAN</name>
<dbReference type="OrthoDB" id="9792162at2"/>
<dbReference type="InterPro" id="IPR002364">
    <property type="entry name" value="Quin_OxRdtase/zeta-crystal_CS"/>
</dbReference>
<keyword evidence="3" id="KW-1185">Reference proteome</keyword>
<dbReference type="SUPFAM" id="SSF51735">
    <property type="entry name" value="NAD(P)-binding Rossmann-fold domains"/>
    <property type="match status" value="1"/>
</dbReference>
<evidence type="ECO:0000313" key="2">
    <source>
        <dbReference type="EMBL" id="ASC73699.1"/>
    </source>
</evidence>
<dbReference type="Proteomes" id="UP000191901">
    <property type="component" value="Chromosome"/>
</dbReference>
<dbReference type="SUPFAM" id="SSF50129">
    <property type="entry name" value="GroES-like"/>
    <property type="match status" value="1"/>
</dbReference>
<dbReference type="KEGG" id="hhg:XM38_046710"/>
<dbReference type="EMBL" id="CP021983">
    <property type="protein sequence ID" value="ASC73699.1"/>
    <property type="molecule type" value="Genomic_DNA"/>
</dbReference>
<reference evidence="2 3" key="1">
    <citation type="journal article" date="2016" name="Biochim. Biophys. Acta">
        <title>Characterization of red-shifted phycobilisomes isolated from the chlorophyll f-containing cyanobacterium Halomicronema hongdechloris.</title>
        <authorList>
            <person name="Li Y."/>
            <person name="Lin Y."/>
            <person name="Garvey C.J."/>
            <person name="Birch D."/>
            <person name="Corkery R.W."/>
            <person name="Loughlin P.C."/>
            <person name="Scheer H."/>
            <person name="Willows R.D."/>
            <person name="Chen M."/>
        </authorList>
    </citation>
    <scope>NUCLEOTIDE SEQUENCE [LARGE SCALE GENOMIC DNA]</scope>
    <source>
        <strain evidence="2 3">C2206</strain>
    </source>
</reference>
<gene>
    <name evidence="2" type="ORF">XM38_046710</name>
</gene>
<dbReference type="PROSITE" id="PS01162">
    <property type="entry name" value="QOR_ZETA_CRYSTAL"/>
    <property type="match status" value="1"/>
</dbReference>
<dbReference type="PANTHER" id="PTHR44013:SF1">
    <property type="entry name" value="ZINC-TYPE ALCOHOL DEHYDROGENASE-LIKE PROTEIN C16A3.02C"/>
    <property type="match status" value="1"/>
</dbReference>
<sequence length="326" mass="34952">MKKVVYTKYGSPDVIELIETEKPLPKDNQVLLKVHAASVNMLDWYHLTGPPVIRLTNGTLSKPKETSLGLDVAGQVEAVGDRVTQLQPGDEVFGIAKGSFADYACADEHELVQKPANVSFEAAAATPVAALTALQGLHNKGRIQPGQKVLINGASGGVGTFAVQIAKSFETIVTAVCSTQNLDIARSMGANYAIDYTREDFTTNGRQFDLIFAVNGYHSIFDYRRALSPTGIYVSAGGKLAQIIQAALVGPILSKVGRQQLSFMGIAQVKQKDLSIIGELLESGKIIPVIDRCYPLRATSHALQYLGAGHAKGKVIITMRPDDNSS</sequence>
<dbReference type="Pfam" id="PF13602">
    <property type="entry name" value="ADH_zinc_N_2"/>
    <property type="match status" value="1"/>
</dbReference>
<feature type="domain" description="Enoyl reductase (ER)" evidence="1">
    <location>
        <begin position="10"/>
        <end position="317"/>
    </location>
</feature>
<dbReference type="InterPro" id="IPR036291">
    <property type="entry name" value="NAD(P)-bd_dom_sf"/>
</dbReference>
<dbReference type="Pfam" id="PF08240">
    <property type="entry name" value="ADH_N"/>
    <property type="match status" value="1"/>
</dbReference>
<dbReference type="GO" id="GO:0008270">
    <property type="term" value="F:zinc ion binding"/>
    <property type="evidence" value="ECO:0007669"/>
    <property type="project" value="InterPro"/>
</dbReference>
<dbReference type="RefSeq" id="WP_080811928.1">
    <property type="nucleotide sequence ID" value="NZ_CP021983.2"/>
</dbReference>
<dbReference type="AlphaFoldDB" id="A0A1Z3HTS6"/>
<evidence type="ECO:0000313" key="3">
    <source>
        <dbReference type="Proteomes" id="UP000191901"/>
    </source>
</evidence>
<dbReference type="Gene3D" id="3.40.50.720">
    <property type="entry name" value="NAD(P)-binding Rossmann-like Domain"/>
    <property type="match status" value="1"/>
</dbReference>
<dbReference type="CDD" id="cd08267">
    <property type="entry name" value="MDR1"/>
    <property type="match status" value="1"/>
</dbReference>
<dbReference type="InterPro" id="IPR013154">
    <property type="entry name" value="ADH-like_N"/>
</dbReference>
<dbReference type="STRING" id="1641165.XM38_19510"/>
<dbReference type="PANTHER" id="PTHR44013">
    <property type="entry name" value="ZINC-TYPE ALCOHOL DEHYDROGENASE-LIKE PROTEIN C16A3.02C"/>
    <property type="match status" value="1"/>
</dbReference>
<dbReference type="GO" id="GO:0016491">
    <property type="term" value="F:oxidoreductase activity"/>
    <property type="evidence" value="ECO:0007669"/>
    <property type="project" value="InterPro"/>
</dbReference>
<dbReference type="Gene3D" id="3.90.180.10">
    <property type="entry name" value="Medium-chain alcohol dehydrogenases, catalytic domain"/>
    <property type="match status" value="1"/>
</dbReference>
<evidence type="ECO:0000259" key="1">
    <source>
        <dbReference type="SMART" id="SM00829"/>
    </source>
</evidence>
<dbReference type="InterPro" id="IPR052733">
    <property type="entry name" value="Chloroplast_QOR"/>
</dbReference>
<accession>A0A1Z3HTS6</accession>
<dbReference type="InterPro" id="IPR011032">
    <property type="entry name" value="GroES-like_sf"/>
</dbReference>
<dbReference type="SMART" id="SM00829">
    <property type="entry name" value="PKS_ER"/>
    <property type="match status" value="1"/>
</dbReference>
<dbReference type="InterPro" id="IPR020843">
    <property type="entry name" value="ER"/>
</dbReference>
<proteinExistence type="predicted"/>
<protein>
    <submittedName>
        <fullName evidence="2">NADPH:quinone reductase</fullName>
    </submittedName>
</protein>
<organism evidence="2 3">
    <name type="scientific">Halomicronema hongdechloris C2206</name>
    <dbReference type="NCBI Taxonomy" id="1641165"/>
    <lineage>
        <taxon>Bacteria</taxon>
        <taxon>Bacillati</taxon>
        <taxon>Cyanobacteriota</taxon>
        <taxon>Cyanophyceae</taxon>
        <taxon>Nodosilineales</taxon>
        <taxon>Nodosilineaceae</taxon>
        <taxon>Halomicronema</taxon>
    </lineage>
</organism>